<dbReference type="AlphaFoldDB" id="A0ABD5V8V0"/>
<keyword evidence="5" id="KW-1185">Reference proteome</keyword>
<comment type="caution">
    <text evidence="4">The sequence shown here is derived from an EMBL/GenBank/DDBJ whole genome shotgun (WGS) entry which is preliminary data.</text>
</comment>
<dbReference type="InterPro" id="IPR020843">
    <property type="entry name" value="ER"/>
</dbReference>
<dbReference type="Gene3D" id="3.90.180.10">
    <property type="entry name" value="Medium-chain alcohol dehydrogenases, catalytic domain"/>
    <property type="match status" value="1"/>
</dbReference>
<dbReference type="InterPro" id="IPR011032">
    <property type="entry name" value="GroES-like_sf"/>
</dbReference>
<dbReference type="GO" id="GO:0030554">
    <property type="term" value="F:adenyl nucleotide binding"/>
    <property type="evidence" value="ECO:0007669"/>
    <property type="project" value="UniProtKB-ARBA"/>
</dbReference>
<dbReference type="SMART" id="SM00829">
    <property type="entry name" value="PKS_ER"/>
    <property type="match status" value="1"/>
</dbReference>
<evidence type="ECO:0000313" key="4">
    <source>
        <dbReference type="EMBL" id="MFC6906579.1"/>
    </source>
</evidence>
<dbReference type="Proteomes" id="UP001596312">
    <property type="component" value="Unassembled WGS sequence"/>
</dbReference>
<dbReference type="GO" id="GO:0016616">
    <property type="term" value="F:oxidoreductase activity, acting on the CH-OH group of donors, NAD or NADP as acceptor"/>
    <property type="evidence" value="ECO:0007669"/>
    <property type="project" value="UniProtKB-ARBA"/>
</dbReference>
<dbReference type="GO" id="GO:0044281">
    <property type="term" value="P:small molecule metabolic process"/>
    <property type="evidence" value="ECO:0007669"/>
    <property type="project" value="UniProtKB-ARBA"/>
</dbReference>
<dbReference type="Pfam" id="PF08240">
    <property type="entry name" value="ADH_N"/>
    <property type="match status" value="1"/>
</dbReference>
<dbReference type="SUPFAM" id="SSF51735">
    <property type="entry name" value="NAD(P)-binding Rossmann-fold domains"/>
    <property type="match status" value="1"/>
</dbReference>
<evidence type="ECO:0000313" key="5">
    <source>
        <dbReference type="Proteomes" id="UP001596312"/>
    </source>
</evidence>
<dbReference type="InterPro" id="IPR051603">
    <property type="entry name" value="Zinc-ADH_QOR/CCCR"/>
</dbReference>
<dbReference type="RefSeq" id="WP_340605148.1">
    <property type="nucleotide sequence ID" value="NZ_JBBMXV010000004.1"/>
</dbReference>
<dbReference type="PANTHER" id="PTHR44154">
    <property type="entry name" value="QUINONE OXIDOREDUCTASE"/>
    <property type="match status" value="1"/>
</dbReference>
<evidence type="ECO:0000259" key="3">
    <source>
        <dbReference type="SMART" id="SM00829"/>
    </source>
</evidence>
<sequence>MRIAPFAGLGGPDDVTVQDVDDPDPEPAEAVVSVRACSLNRHDLWILEGESAMVDTEKLPFLSGLDVAGVVESVGERVDAVSPGDRVVLFPNETCGRCRYCREGPENLCEEFSLYHGGFAEKAAVPADRLVHLPDGVGMTSAAALPTAYVTAWRMLRRARVTAGDLVFVPGATGGVGVASVQLVDVLGARSIGTSTSAEKLERIEELGADHTIRSADPDVLEAELREIGETDAVLNHLGGEYTDLGLRTLRRGGRMVVCGRTAGATSEIDVPAMFLNHLQLIGSTMGTQGDLERLVGLVADGTLEPVIGGEYALEETGRAFADMQDRERVGKLVVQPN</sequence>
<dbReference type="InterPro" id="IPR013154">
    <property type="entry name" value="ADH-like_N"/>
</dbReference>
<keyword evidence="1" id="KW-0521">NADP</keyword>
<dbReference type="InterPro" id="IPR013149">
    <property type="entry name" value="ADH-like_C"/>
</dbReference>
<name>A0ABD5V8V0_9EURY</name>
<organism evidence="4 5">
    <name type="scientific">Halalkalicoccus tibetensis</name>
    <dbReference type="NCBI Taxonomy" id="175632"/>
    <lineage>
        <taxon>Archaea</taxon>
        <taxon>Methanobacteriati</taxon>
        <taxon>Methanobacteriota</taxon>
        <taxon>Stenosarchaea group</taxon>
        <taxon>Halobacteria</taxon>
        <taxon>Halobacteriales</taxon>
        <taxon>Halococcaceae</taxon>
        <taxon>Halalkalicoccus</taxon>
    </lineage>
</organism>
<proteinExistence type="predicted"/>
<dbReference type="SUPFAM" id="SSF50129">
    <property type="entry name" value="GroES-like"/>
    <property type="match status" value="1"/>
</dbReference>
<dbReference type="InterPro" id="IPR036291">
    <property type="entry name" value="NAD(P)-bd_dom_sf"/>
</dbReference>
<gene>
    <name evidence="4" type="ORF">ACFQGH_15390</name>
</gene>
<dbReference type="GO" id="GO:0043168">
    <property type="term" value="F:anion binding"/>
    <property type="evidence" value="ECO:0007669"/>
    <property type="project" value="UniProtKB-ARBA"/>
</dbReference>
<feature type="region of interest" description="Disordered" evidence="2">
    <location>
        <begin position="1"/>
        <end position="27"/>
    </location>
</feature>
<evidence type="ECO:0000256" key="2">
    <source>
        <dbReference type="SAM" id="MobiDB-lite"/>
    </source>
</evidence>
<protein>
    <submittedName>
        <fullName evidence="4">Alcohol dehydrogenase catalytic domain-containing protein</fullName>
    </submittedName>
</protein>
<reference evidence="4 5" key="1">
    <citation type="journal article" date="2019" name="Int. J. Syst. Evol. Microbiol.">
        <title>The Global Catalogue of Microorganisms (GCM) 10K type strain sequencing project: providing services to taxonomists for standard genome sequencing and annotation.</title>
        <authorList>
            <consortium name="The Broad Institute Genomics Platform"/>
            <consortium name="The Broad Institute Genome Sequencing Center for Infectious Disease"/>
            <person name="Wu L."/>
            <person name="Ma J."/>
        </authorList>
    </citation>
    <scope>NUCLEOTIDE SEQUENCE [LARGE SCALE GENOMIC DNA]</scope>
    <source>
        <strain evidence="4 5">CGMCC 1.3240</strain>
    </source>
</reference>
<dbReference type="Pfam" id="PF00107">
    <property type="entry name" value="ADH_zinc_N"/>
    <property type="match status" value="1"/>
</dbReference>
<evidence type="ECO:0000256" key="1">
    <source>
        <dbReference type="ARBA" id="ARBA00022857"/>
    </source>
</evidence>
<dbReference type="PANTHER" id="PTHR44154:SF1">
    <property type="entry name" value="QUINONE OXIDOREDUCTASE"/>
    <property type="match status" value="1"/>
</dbReference>
<dbReference type="EMBL" id="JBHSXQ010000004">
    <property type="protein sequence ID" value="MFC6906579.1"/>
    <property type="molecule type" value="Genomic_DNA"/>
</dbReference>
<feature type="domain" description="Enoyl reductase (ER)" evidence="3">
    <location>
        <begin position="10"/>
        <end position="335"/>
    </location>
</feature>
<accession>A0ABD5V8V0</accession>